<keyword evidence="2" id="KW-1185">Reference proteome</keyword>
<accession>A0ABS7DGA6</accession>
<comment type="caution">
    <text evidence="1">The sequence shown here is derived from an EMBL/GenBank/DDBJ whole genome shotgun (WGS) entry which is preliminary data.</text>
</comment>
<name>A0ABS7DGA6_9GAMM</name>
<dbReference type="PANTHER" id="PTHR34070:SF1">
    <property type="entry name" value="DNA ALKYLATION REPAIR PROTEIN"/>
    <property type="match status" value="1"/>
</dbReference>
<evidence type="ECO:0000313" key="2">
    <source>
        <dbReference type="Proteomes" id="UP000731465"/>
    </source>
</evidence>
<dbReference type="Proteomes" id="UP000731465">
    <property type="component" value="Unassembled WGS sequence"/>
</dbReference>
<dbReference type="SUPFAM" id="SSF48371">
    <property type="entry name" value="ARM repeat"/>
    <property type="match status" value="1"/>
</dbReference>
<dbReference type="InterPro" id="IPR014825">
    <property type="entry name" value="DNA_alkylation"/>
</dbReference>
<dbReference type="Pfam" id="PF08713">
    <property type="entry name" value="DNA_alkylation"/>
    <property type="match status" value="1"/>
</dbReference>
<sequence>MNTNKTISTKELEQILCVHKEEKYKEFTSKICKDDIILGVKVPTVKKTALSLLKHNYDLISLINQLDENSYFETRYCLAVAISKADLSFEDKIKLIRQFFKLLNSWTIVDGFCTLLKPFIKNNKKEFFEFIKPLFDNENPPFVRRFAIVCANNCYCSFEYMNYLFGVFDKADDSHYYVHMAIAWCIASMYCTDKDTTIEYLKKDNLSIKTHNKAIAKITESRIPSAEDKSFIKTLKKRSLNQ</sequence>
<dbReference type="InterPro" id="IPR016024">
    <property type="entry name" value="ARM-type_fold"/>
</dbReference>
<dbReference type="PANTHER" id="PTHR34070">
    <property type="entry name" value="ARMADILLO-TYPE FOLD"/>
    <property type="match status" value="1"/>
</dbReference>
<evidence type="ECO:0000313" key="1">
    <source>
        <dbReference type="EMBL" id="MBW7570322.1"/>
    </source>
</evidence>
<dbReference type="EMBL" id="JAGFNY010000014">
    <property type="protein sequence ID" value="MBW7570322.1"/>
    <property type="molecule type" value="Genomic_DNA"/>
</dbReference>
<protein>
    <submittedName>
        <fullName evidence="1">DNA alkylation repair protein</fullName>
    </submittedName>
</protein>
<proteinExistence type="predicted"/>
<dbReference type="CDD" id="cd06561">
    <property type="entry name" value="AlkD_like"/>
    <property type="match status" value="1"/>
</dbReference>
<gene>
    <name evidence="1" type="ORF">J5V48_05370</name>
</gene>
<reference evidence="1 2" key="1">
    <citation type="submission" date="2021-03" db="EMBL/GenBank/DDBJ databases">
        <title>Succinivibrio sp. nov. isolated from feces of cow.</title>
        <authorList>
            <person name="Choi J.-Y."/>
        </authorList>
    </citation>
    <scope>NUCLEOTIDE SEQUENCE [LARGE SCALE GENOMIC DNA]</scope>
    <source>
        <strain evidence="1 2">AGMB01872</strain>
    </source>
</reference>
<dbReference type="Gene3D" id="1.25.10.90">
    <property type="match status" value="1"/>
</dbReference>
<dbReference type="RefSeq" id="WP_219937544.1">
    <property type="nucleotide sequence ID" value="NZ_JAGFNY010000014.1"/>
</dbReference>
<organism evidence="1 2">
    <name type="scientific">Succinivibrio faecicola</name>
    <dbReference type="NCBI Taxonomy" id="2820300"/>
    <lineage>
        <taxon>Bacteria</taxon>
        <taxon>Pseudomonadati</taxon>
        <taxon>Pseudomonadota</taxon>
        <taxon>Gammaproteobacteria</taxon>
        <taxon>Aeromonadales</taxon>
        <taxon>Succinivibrionaceae</taxon>
        <taxon>Succinivibrio</taxon>
    </lineage>
</organism>